<keyword evidence="1" id="KW-0812">Transmembrane</keyword>
<name>A0ABW3B6R2_9FLAO</name>
<gene>
    <name evidence="2" type="ORF">ACFQZJ_12905</name>
</gene>
<evidence type="ECO:0000256" key="1">
    <source>
        <dbReference type="SAM" id="Phobius"/>
    </source>
</evidence>
<keyword evidence="1" id="KW-0472">Membrane</keyword>
<dbReference type="NCBIfam" id="NF033488">
    <property type="entry name" value="lmo0937_fam_TM"/>
    <property type="match status" value="1"/>
</dbReference>
<reference evidence="3" key="1">
    <citation type="journal article" date="2019" name="Int. J. Syst. Evol. Microbiol.">
        <title>The Global Catalogue of Microorganisms (GCM) 10K type strain sequencing project: providing services to taxonomists for standard genome sequencing and annotation.</title>
        <authorList>
            <consortium name="The Broad Institute Genomics Platform"/>
            <consortium name="The Broad Institute Genome Sequencing Center for Infectious Disease"/>
            <person name="Wu L."/>
            <person name="Ma J."/>
        </authorList>
    </citation>
    <scope>NUCLEOTIDE SEQUENCE [LARGE SCALE GENOMIC DNA]</scope>
    <source>
        <strain evidence="3">CCUG 61948</strain>
    </source>
</reference>
<dbReference type="Proteomes" id="UP001597012">
    <property type="component" value="Unassembled WGS sequence"/>
</dbReference>
<evidence type="ECO:0000313" key="2">
    <source>
        <dbReference type="EMBL" id="MFD0798364.1"/>
    </source>
</evidence>
<proteinExistence type="predicted"/>
<evidence type="ECO:0000313" key="3">
    <source>
        <dbReference type="Proteomes" id="UP001597012"/>
    </source>
</evidence>
<dbReference type="Pfam" id="PF18919">
    <property type="entry name" value="DUF5670"/>
    <property type="match status" value="1"/>
</dbReference>
<accession>A0ABW3B6R2</accession>
<organism evidence="2 3">
    <name type="scientific">Maribacter chungangensis</name>
    <dbReference type="NCBI Taxonomy" id="1069117"/>
    <lineage>
        <taxon>Bacteria</taxon>
        <taxon>Pseudomonadati</taxon>
        <taxon>Bacteroidota</taxon>
        <taxon>Flavobacteriia</taxon>
        <taxon>Flavobacteriales</taxon>
        <taxon>Flavobacteriaceae</taxon>
        <taxon>Maribacter</taxon>
    </lineage>
</organism>
<feature type="transmembrane region" description="Helical" evidence="1">
    <location>
        <begin position="5"/>
        <end position="23"/>
    </location>
</feature>
<keyword evidence="1" id="KW-1133">Transmembrane helix</keyword>
<feature type="transmembrane region" description="Helical" evidence="1">
    <location>
        <begin position="29"/>
        <end position="46"/>
    </location>
</feature>
<comment type="caution">
    <text evidence="2">The sequence shown here is derived from an EMBL/GenBank/DDBJ whole genome shotgun (WGS) entry which is preliminary data.</text>
</comment>
<keyword evidence="3" id="KW-1185">Reference proteome</keyword>
<protein>
    <submittedName>
        <fullName evidence="2">Lmo0937 family membrane protein</fullName>
    </submittedName>
</protein>
<dbReference type="RefSeq" id="WP_379935076.1">
    <property type="nucleotide sequence ID" value="NZ_JBHTHY010000011.1"/>
</dbReference>
<dbReference type="EMBL" id="JBHTHY010000011">
    <property type="protein sequence ID" value="MFD0798364.1"/>
    <property type="molecule type" value="Genomic_DNA"/>
</dbReference>
<dbReference type="InterPro" id="IPR043727">
    <property type="entry name" value="Lmo0937-like"/>
</dbReference>
<sequence length="48" mass="5430">MSKILNLTAVISLGVWIVGFFIYDLGFYIHLFLVLASIAFIVKVLLEK</sequence>